<evidence type="ECO:0000256" key="1">
    <source>
        <dbReference type="ARBA" id="ARBA00023242"/>
    </source>
</evidence>
<dbReference type="PANTHER" id="PTHR46410">
    <property type="entry name" value="AT-RICH INTERACTIVE DOMAIN-CONTAINING PROTEIN 2"/>
    <property type="match status" value="1"/>
</dbReference>
<keyword evidence="5" id="KW-1185">Reference proteome</keyword>
<protein>
    <submittedName>
        <fullName evidence="4">OLC1v1029780C1</fullName>
    </submittedName>
</protein>
<dbReference type="PROSITE" id="PS51156">
    <property type="entry name" value="ELM2"/>
    <property type="match status" value="1"/>
</dbReference>
<evidence type="ECO:0000259" key="2">
    <source>
        <dbReference type="PROSITE" id="PS51011"/>
    </source>
</evidence>
<feature type="domain" description="ARID" evidence="2">
    <location>
        <begin position="53"/>
        <end position="143"/>
    </location>
</feature>
<dbReference type="InterPro" id="IPR000949">
    <property type="entry name" value="ELM2_dom"/>
</dbReference>
<dbReference type="SUPFAM" id="SSF46774">
    <property type="entry name" value="ARID-like"/>
    <property type="match status" value="1"/>
</dbReference>
<dbReference type="CDD" id="cd16100">
    <property type="entry name" value="ARID"/>
    <property type="match status" value="1"/>
</dbReference>
<sequence length="687" mass="78315">MVEQFDVNGRMAEFENGSSLSEVKNLEDSLGRKGSVFDHDLSLVECGFDECKSRLRSLFKEVLVKFLRGRRCIKPLPAFSSDGVPVDFFKLFWVVRKLGGYDSTSRKNLWDFVAGECGLALGAVASVKLIYYKYLYDLDNWLWQELRNGNFLDEGDRIVKDLEDLVQHLMKEFVDFGNERPNKEKVGVKAVSEFVKCENGTHSRKRSAPCSPNLEIRYDNGDEEDHIGSDDNLVLSAKKINKKANNGFHGFSEGKTSDDDCKDCSQNGNDVTQSTKKIIDEAIDSNAHETACDLAEFDEEEFFPQLGDTILSSNSTVDKLTDSNKRKRESSSLTGMLSWIKNVAKHTDDIAIGRIPDYSKWKDHGNEEWWFQALLAREALLTRRHVSSPVVSSLTQKKVKMHPSMYEGVFSQQSVEKPRFSQRVPLIKSPSCSCCNTTPQSTVVIHQKADGGSTPKDLPLLSVEVNSEDKVSNGILDEPPEKEVSVGPLFQAEVPEWTGDVYESDAKWLGIRVWPPEDAKDETVIKFDPIEKGRTNDCECSFPGHSECVRFHIAEKRLKLKRELGSAFYKWRFDRMGEEVSLSWTMEEETRFKDMIKFSSQSSNRFWINALRLFPSKTREKLVSYYYNAFVIRRRSYQNRVTPEEVDSDDDEKELGLVGVNFGYNAIYVPELRLPVCSENRQCPDLE</sequence>
<evidence type="ECO:0000313" key="4">
    <source>
        <dbReference type="EMBL" id="CAI9094106.1"/>
    </source>
</evidence>
<dbReference type="Proteomes" id="UP001161247">
    <property type="component" value="Chromosome 2"/>
</dbReference>
<dbReference type="Gene3D" id="1.10.150.60">
    <property type="entry name" value="ARID DNA-binding domain"/>
    <property type="match status" value="1"/>
</dbReference>
<keyword evidence="1" id="KW-0539">Nucleus</keyword>
<reference evidence="4" key="1">
    <citation type="submission" date="2023-03" db="EMBL/GenBank/DDBJ databases">
        <authorList>
            <person name="Julca I."/>
        </authorList>
    </citation>
    <scope>NUCLEOTIDE SEQUENCE</scope>
</reference>
<organism evidence="4 5">
    <name type="scientific">Oldenlandia corymbosa var. corymbosa</name>
    <dbReference type="NCBI Taxonomy" id="529605"/>
    <lineage>
        <taxon>Eukaryota</taxon>
        <taxon>Viridiplantae</taxon>
        <taxon>Streptophyta</taxon>
        <taxon>Embryophyta</taxon>
        <taxon>Tracheophyta</taxon>
        <taxon>Spermatophyta</taxon>
        <taxon>Magnoliopsida</taxon>
        <taxon>eudicotyledons</taxon>
        <taxon>Gunneridae</taxon>
        <taxon>Pentapetalae</taxon>
        <taxon>asterids</taxon>
        <taxon>lamiids</taxon>
        <taxon>Gentianales</taxon>
        <taxon>Rubiaceae</taxon>
        <taxon>Rubioideae</taxon>
        <taxon>Spermacoceae</taxon>
        <taxon>Hedyotis-Oldenlandia complex</taxon>
        <taxon>Oldenlandia</taxon>
    </lineage>
</organism>
<dbReference type="GO" id="GO:0003677">
    <property type="term" value="F:DNA binding"/>
    <property type="evidence" value="ECO:0007669"/>
    <property type="project" value="InterPro"/>
</dbReference>
<dbReference type="EMBL" id="OX459119">
    <property type="protein sequence ID" value="CAI9094106.1"/>
    <property type="molecule type" value="Genomic_DNA"/>
</dbReference>
<evidence type="ECO:0000259" key="3">
    <source>
        <dbReference type="PROSITE" id="PS51156"/>
    </source>
</evidence>
<dbReference type="AlphaFoldDB" id="A0AAV1CEJ1"/>
<accession>A0AAV1CEJ1</accession>
<dbReference type="InterPro" id="IPR001606">
    <property type="entry name" value="ARID_dom"/>
</dbReference>
<dbReference type="InterPro" id="IPR036431">
    <property type="entry name" value="ARID_dom_sf"/>
</dbReference>
<evidence type="ECO:0000313" key="5">
    <source>
        <dbReference type="Proteomes" id="UP001161247"/>
    </source>
</evidence>
<feature type="domain" description="ELM2" evidence="3">
    <location>
        <begin position="482"/>
        <end position="522"/>
    </location>
</feature>
<proteinExistence type="predicted"/>
<dbReference type="SMART" id="SM00501">
    <property type="entry name" value="BRIGHT"/>
    <property type="match status" value="1"/>
</dbReference>
<dbReference type="PANTHER" id="PTHR46410:SF20">
    <property type="entry name" value="AT-RICH INTERACTIVE DOMAIN-CONTAINING PROTEIN 2-LIKE ISOFORM X1"/>
    <property type="match status" value="1"/>
</dbReference>
<dbReference type="PROSITE" id="PS51011">
    <property type="entry name" value="ARID"/>
    <property type="match status" value="1"/>
</dbReference>
<dbReference type="SMART" id="SM01014">
    <property type="entry name" value="ARID"/>
    <property type="match status" value="1"/>
</dbReference>
<dbReference type="Pfam" id="PF01388">
    <property type="entry name" value="ARID"/>
    <property type="match status" value="1"/>
</dbReference>
<gene>
    <name evidence="4" type="ORF">OLC1_LOCUS5356</name>
</gene>
<name>A0AAV1CEJ1_OLDCO</name>